<dbReference type="SUPFAM" id="SSF53448">
    <property type="entry name" value="Nucleotide-diphospho-sugar transferases"/>
    <property type="match status" value="1"/>
</dbReference>
<dbReference type="PANTHER" id="PTHR11952:SF2">
    <property type="entry name" value="LD24639P"/>
    <property type="match status" value="1"/>
</dbReference>
<name>A0A445IL54_GLYSO</name>
<dbReference type="InterPro" id="IPR029044">
    <property type="entry name" value="Nucleotide-diphossugar_trans"/>
</dbReference>
<evidence type="ECO:0000256" key="1">
    <source>
        <dbReference type="ARBA" id="ARBA00010401"/>
    </source>
</evidence>
<sequence length="247" mass="28323">MREPSSVVFEGNDVVPLQALLQRLKDYDQEHAFALWYELSYEEREFLVKDIEVSFIPSYPIPSPLLRIRLRFEFGTSDLQISLDLSRIDRIIRCSLRSQGLPVAAIEPVSESSVSTVVERSQEDRERWWKMGLKAISDGKLAVLLLSGGQSVDFRLHCLGKHWYIEPDGLEMLLQAQNSRPNSTKNKKAGVAAHDVQRYVKESDRAAQCTRQDKMSNEELKLQDPRCRTRCPDIRPENTGHINLLSL</sequence>
<dbReference type="AlphaFoldDB" id="A0A445IL54"/>
<evidence type="ECO:0000313" key="3">
    <source>
        <dbReference type="Proteomes" id="UP000289340"/>
    </source>
</evidence>
<comment type="similarity">
    <text evidence="1">Belongs to the UDPGP type 1 family.</text>
</comment>
<keyword evidence="3" id="KW-1185">Reference proteome</keyword>
<dbReference type="GO" id="GO:0006048">
    <property type="term" value="P:UDP-N-acetylglucosamine biosynthetic process"/>
    <property type="evidence" value="ECO:0007669"/>
    <property type="project" value="TreeGrafter"/>
</dbReference>
<dbReference type="Proteomes" id="UP000289340">
    <property type="component" value="Chromosome 10"/>
</dbReference>
<reference evidence="2 3" key="1">
    <citation type="submission" date="2018-09" db="EMBL/GenBank/DDBJ databases">
        <title>A high-quality reference genome of wild soybean provides a powerful tool to mine soybean genomes.</title>
        <authorList>
            <person name="Xie M."/>
            <person name="Chung C.Y.L."/>
            <person name="Li M.-W."/>
            <person name="Wong F.-L."/>
            <person name="Chan T.-F."/>
            <person name="Lam H.-M."/>
        </authorList>
    </citation>
    <scope>NUCLEOTIDE SEQUENCE [LARGE SCALE GENOMIC DNA]</scope>
    <source>
        <strain evidence="3">cv. W05</strain>
        <tissue evidence="2">Hypocotyl of etiolated seedlings</tissue>
    </source>
</reference>
<evidence type="ECO:0000313" key="2">
    <source>
        <dbReference type="EMBL" id="RZB86771.1"/>
    </source>
</evidence>
<dbReference type="PANTHER" id="PTHR11952">
    <property type="entry name" value="UDP- GLUCOSE PYROPHOSPHORYLASE"/>
    <property type="match status" value="1"/>
</dbReference>
<protein>
    <submittedName>
        <fullName evidence="2">UDP-N-acetylglucosamine diphosphorylase 2</fullName>
    </submittedName>
</protein>
<dbReference type="GO" id="GO:0003977">
    <property type="term" value="F:UDP-N-acetylglucosamine diphosphorylase activity"/>
    <property type="evidence" value="ECO:0007669"/>
    <property type="project" value="TreeGrafter"/>
</dbReference>
<dbReference type="Gene3D" id="3.90.550.10">
    <property type="entry name" value="Spore Coat Polysaccharide Biosynthesis Protein SpsA, Chain A"/>
    <property type="match status" value="1"/>
</dbReference>
<dbReference type="EMBL" id="QZWG01000010">
    <property type="protein sequence ID" value="RZB86771.1"/>
    <property type="molecule type" value="Genomic_DNA"/>
</dbReference>
<dbReference type="InterPro" id="IPR039741">
    <property type="entry name" value="UDP-sugar_pyrophosphorylase"/>
</dbReference>
<comment type="caution">
    <text evidence="2">The sequence shown here is derived from an EMBL/GenBank/DDBJ whole genome shotgun (WGS) entry which is preliminary data.</text>
</comment>
<accession>A0A445IL54</accession>
<gene>
    <name evidence="2" type="ORF">D0Y65_026737</name>
</gene>
<proteinExistence type="inferred from homology"/>
<organism evidence="2 3">
    <name type="scientific">Glycine soja</name>
    <name type="common">Wild soybean</name>
    <dbReference type="NCBI Taxonomy" id="3848"/>
    <lineage>
        <taxon>Eukaryota</taxon>
        <taxon>Viridiplantae</taxon>
        <taxon>Streptophyta</taxon>
        <taxon>Embryophyta</taxon>
        <taxon>Tracheophyta</taxon>
        <taxon>Spermatophyta</taxon>
        <taxon>Magnoliopsida</taxon>
        <taxon>eudicotyledons</taxon>
        <taxon>Gunneridae</taxon>
        <taxon>Pentapetalae</taxon>
        <taxon>rosids</taxon>
        <taxon>fabids</taxon>
        <taxon>Fabales</taxon>
        <taxon>Fabaceae</taxon>
        <taxon>Papilionoideae</taxon>
        <taxon>50 kb inversion clade</taxon>
        <taxon>NPAAA clade</taxon>
        <taxon>indigoferoid/millettioid clade</taxon>
        <taxon>Phaseoleae</taxon>
        <taxon>Glycine</taxon>
        <taxon>Glycine subgen. Soja</taxon>
    </lineage>
</organism>